<dbReference type="CDD" id="cd07343">
    <property type="entry name" value="M48A_Zmpste24p_like"/>
    <property type="match status" value="1"/>
</dbReference>
<evidence type="ECO:0000256" key="12">
    <source>
        <dbReference type="PIRSR" id="PIRSR627057-2"/>
    </source>
</evidence>
<keyword evidence="6" id="KW-0256">Endoplasmic reticulum</keyword>
<dbReference type="GO" id="GO:0046872">
    <property type="term" value="F:metal ion binding"/>
    <property type="evidence" value="ECO:0007669"/>
    <property type="project" value="UniProtKB-KW"/>
</dbReference>
<feature type="active site" evidence="11">
    <location>
        <position position="284"/>
    </location>
</feature>
<keyword evidence="3 14" id="KW-0812">Transmembrane</keyword>
<evidence type="ECO:0000256" key="1">
    <source>
        <dbReference type="ARBA" id="ARBA00004477"/>
    </source>
</evidence>
<keyword evidence="10 14" id="KW-0472">Membrane</keyword>
<feature type="transmembrane region" description="Helical" evidence="14">
    <location>
        <begin position="71"/>
        <end position="93"/>
    </location>
</feature>
<keyword evidence="9 13" id="KW-0482">Metalloprotease</keyword>
<evidence type="ECO:0000256" key="7">
    <source>
        <dbReference type="ARBA" id="ARBA00022833"/>
    </source>
</evidence>
<evidence type="ECO:0000256" key="3">
    <source>
        <dbReference type="ARBA" id="ARBA00022692"/>
    </source>
</evidence>
<proteinExistence type="inferred from homology"/>
<evidence type="ECO:0000256" key="9">
    <source>
        <dbReference type="ARBA" id="ARBA00023049"/>
    </source>
</evidence>
<dbReference type="FunFam" id="3.30.2010.10:FF:000002">
    <property type="entry name" value="CAAX prenyl protease"/>
    <property type="match status" value="1"/>
</dbReference>
<feature type="transmembrane region" description="Helical" evidence="14">
    <location>
        <begin position="293"/>
        <end position="311"/>
    </location>
</feature>
<keyword evidence="2 13" id="KW-0645">Protease</keyword>
<evidence type="ECO:0000256" key="11">
    <source>
        <dbReference type="PIRSR" id="PIRSR627057-1"/>
    </source>
</evidence>
<keyword evidence="4 12" id="KW-0479">Metal-binding</keyword>
<evidence type="ECO:0000256" key="2">
    <source>
        <dbReference type="ARBA" id="ARBA00022670"/>
    </source>
</evidence>
<comment type="cofactor">
    <cofactor evidence="12 13">
        <name>Zn(2+)</name>
        <dbReference type="ChEBI" id="CHEBI:29105"/>
    </cofactor>
    <text evidence="12 13">Binds 1 zinc ion per subunit.</text>
</comment>
<keyword evidence="8 14" id="KW-1133">Transmembrane helix</keyword>
<keyword evidence="7 12" id="KW-0862">Zinc</keyword>
<feature type="transmembrane region" description="Helical" evidence="14">
    <location>
        <begin position="6"/>
        <end position="24"/>
    </location>
</feature>
<feature type="transmembrane region" description="Helical" evidence="14">
    <location>
        <begin position="181"/>
        <end position="203"/>
    </location>
</feature>
<dbReference type="Gene3D" id="3.30.2010.10">
    <property type="entry name" value="Metalloproteases ('zincins'), catalytic domain"/>
    <property type="match status" value="1"/>
</dbReference>
<dbReference type="PANTHER" id="PTHR10120">
    <property type="entry name" value="CAAX PRENYL PROTEASE 1"/>
    <property type="match status" value="1"/>
</dbReference>
<dbReference type="Pfam" id="PF01435">
    <property type="entry name" value="Peptidase_M48"/>
    <property type="match status" value="1"/>
</dbReference>
<evidence type="ECO:0000256" key="8">
    <source>
        <dbReference type="ARBA" id="ARBA00022989"/>
    </source>
</evidence>
<accession>S5DJR3</accession>
<evidence type="ECO:0000256" key="10">
    <source>
        <dbReference type="ARBA" id="ARBA00023136"/>
    </source>
</evidence>
<evidence type="ECO:0000256" key="4">
    <source>
        <dbReference type="ARBA" id="ARBA00022723"/>
    </source>
</evidence>
<feature type="binding site" evidence="12">
    <location>
        <position position="283"/>
    </location>
    <ligand>
        <name>Zn(2+)</name>
        <dbReference type="ChEBI" id="CHEBI:29105"/>
        <note>catalytic</note>
    </ligand>
</feature>
<feature type="transmembrane region" description="Helical" evidence="14">
    <location>
        <begin position="331"/>
        <end position="348"/>
    </location>
</feature>
<dbReference type="EMBL" id="KC811118">
    <property type="protein sequence ID" value="AGQ18979.1"/>
    <property type="molecule type" value="Genomic_DNA"/>
</dbReference>
<dbReference type="AlphaFoldDB" id="S5DJR3"/>
<dbReference type="InterPro" id="IPR001915">
    <property type="entry name" value="Peptidase_M48"/>
</dbReference>
<protein>
    <submittedName>
        <fullName evidence="17">Zn-dependent protease</fullName>
    </submittedName>
</protein>
<feature type="binding site" evidence="12">
    <location>
        <position position="361"/>
    </location>
    <ligand>
        <name>Zn(2+)</name>
        <dbReference type="ChEBI" id="CHEBI:29105"/>
        <note>catalytic</note>
    </ligand>
</feature>
<comment type="subcellular location">
    <subcellularLocation>
        <location evidence="1">Endoplasmic reticulum membrane</location>
        <topology evidence="1">Multi-pass membrane protein</topology>
    </subcellularLocation>
</comment>
<evidence type="ECO:0000256" key="14">
    <source>
        <dbReference type="SAM" id="Phobius"/>
    </source>
</evidence>
<feature type="transmembrane region" description="Helical" evidence="14">
    <location>
        <begin position="105"/>
        <end position="134"/>
    </location>
</feature>
<dbReference type="InterPro" id="IPR027057">
    <property type="entry name" value="CAXX_Prtase_1"/>
</dbReference>
<feature type="active site" description="Proton donor" evidence="11">
    <location>
        <position position="365"/>
    </location>
</feature>
<reference evidence="17" key="1">
    <citation type="journal article" date="2013" name="Sci. Rep.">
        <title>Metagenomics uncovers a new group of low GC and ultra-small marine Actinobacteria.</title>
        <authorList>
            <person name="Ghai R."/>
            <person name="Mizuno C.M."/>
            <person name="Picazo A."/>
            <person name="Camacho A."/>
            <person name="Rodriguez-Valera F."/>
        </authorList>
    </citation>
    <scope>NUCLEOTIDE SEQUENCE</scope>
</reference>
<evidence type="ECO:0000259" key="15">
    <source>
        <dbReference type="Pfam" id="PF01435"/>
    </source>
</evidence>
<comment type="similarity">
    <text evidence="13">Belongs to the peptidase M48 family.</text>
</comment>
<evidence type="ECO:0000259" key="16">
    <source>
        <dbReference type="Pfam" id="PF16491"/>
    </source>
</evidence>
<evidence type="ECO:0000313" key="17">
    <source>
        <dbReference type="EMBL" id="AGQ18979.1"/>
    </source>
</evidence>
<evidence type="ECO:0000256" key="5">
    <source>
        <dbReference type="ARBA" id="ARBA00022801"/>
    </source>
</evidence>
<sequence length="420" mass="47843">MQEFLASTNFTVAFLSLIAVKFLLETYLKLRNLKSIERNKDTIPERFVSVVTAEEYKKSIEYNVDRIRFQIFTALFGAVVLIIFTLGGLFNFLSEIVISTTSSDVLGAVLLGLLLLVVEQVISLPISIYSTFVIEERHGFNKTTTKTFVTDIFKGLLISATISSVIYATVIYIVVNLGDNWWIYAFGAVFTLQAVIFFLYPVLIMPLFNKFEPLDNEEYKKPIEKLLKKVDFKSKGLFVMNASLRSTHGNAFFTGFGKNKRIVFFDTLLKTITPDEMEAILGHELGHYKLGHIRKTLISSLVFGFIGFYILSEVLKSDNFFLDHGLESLTIYSKFLLFYLVAGSYTFFTRPFTSALSRKREFEADDFSFQYTNGEYMISGLLKLSKDNASNLTPDSLYSSYYYSHPPIAERVASIENKLK</sequence>
<name>S5DJR3_9ACTN</name>
<dbReference type="GO" id="GO:0071586">
    <property type="term" value="P:CAAX-box protein processing"/>
    <property type="evidence" value="ECO:0007669"/>
    <property type="project" value="InterPro"/>
</dbReference>
<keyword evidence="5 13" id="KW-0378">Hydrolase</keyword>
<feature type="domain" description="Peptidase M48" evidence="15">
    <location>
        <begin position="214"/>
        <end position="417"/>
    </location>
</feature>
<organism evidence="17">
    <name type="scientific">Candidatus Actinomarina minuta</name>
    <dbReference type="NCBI Taxonomy" id="1389454"/>
    <lineage>
        <taxon>Bacteria</taxon>
        <taxon>Bacillati</taxon>
        <taxon>Actinomycetota</taxon>
        <taxon>Actinomycetes</taxon>
        <taxon>Candidatus Actinomarinidae</taxon>
        <taxon>Candidatus Actinomarinales</taxon>
        <taxon>Candidatus Actinomarineae</taxon>
        <taxon>Candidatus Actinomarinaceae</taxon>
        <taxon>Candidatus Actinomarina</taxon>
    </lineage>
</organism>
<evidence type="ECO:0000256" key="13">
    <source>
        <dbReference type="RuleBase" id="RU003983"/>
    </source>
</evidence>
<dbReference type="Pfam" id="PF16491">
    <property type="entry name" value="Peptidase_M48_N"/>
    <property type="match status" value="1"/>
</dbReference>
<evidence type="ECO:0000256" key="6">
    <source>
        <dbReference type="ARBA" id="ARBA00022824"/>
    </source>
</evidence>
<feature type="transmembrane region" description="Helical" evidence="14">
    <location>
        <begin position="155"/>
        <end position="175"/>
    </location>
</feature>
<dbReference type="InterPro" id="IPR032456">
    <property type="entry name" value="Peptidase_M48_N"/>
</dbReference>
<feature type="binding site" evidence="12">
    <location>
        <position position="287"/>
    </location>
    <ligand>
        <name>Zn(2+)</name>
        <dbReference type="ChEBI" id="CHEBI:29105"/>
        <note>catalytic</note>
    </ligand>
</feature>
<feature type="domain" description="CAAX prenyl protease 1 N-terminal" evidence="16">
    <location>
        <begin position="33"/>
        <end position="210"/>
    </location>
</feature>
<dbReference type="GO" id="GO:0004222">
    <property type="term" value="F:metalloendopeptidase activity"/>
    <property type="evidence" value="ECO:0007669"/>
    <property type="project" value="InterPro"/>
</dbReference>